<comment type="caution">
    <text evidence="2">The sequence shown here is derived from an EMBL/GenBank/DDBJ whole genome shotgun (WGS) entry which is preliminary data.</text>
</comment>
<feature type="compositionally biased region" description="Basic and acidic residues" evidence="1">
    <location>
        <begin position="836"/>
        <end position="851"/>
    </location>
</feature>
<feature type="region of interest" description="Disordered" evidence="1">
    <location>
        <begin position="31"/>
        <end position="108"/>
    </location>
</feature>
<feature type="compositionally biased region" description="Basic and acidic residues" evidence="1">
    <location>
        <begin position="788"/>
        <end position="798"/>
    </location>
</feature>
<feature type="compositionally biased region" description="Low complexity" evidence="1">
    <location>
        <begin position="458"/>
        <end position="496"/>
    </location>
</feature>
<feature type="compositionally biased region" description="Basic and acidic residues" evidence="1">
    <location>
        <begin position="675"/>
        <end position="684"/>
    </location>
</feature>
<feature type="region of interest" description="Disordered" evidence="1">
    <location>
        <begin position="339"/>
        <end position="904"/>
    </location>
</feature>
<evidence type="ECO:0000313" key="3">
    <source>
        <dbReference type="Proteomes" id="UP001374579"/>
    </source>
</evidence>
<feature type="compositionally biased region" description="Acidic residues" evidence="1">
    <location>
        <begin position="369"/>
        <end position="394"/>
    </location>
</feature>
<dbReference type="EMBL" id="JBAMIC010000002">
    <property type="protein sequence ID" value="KAK7111611.1"/>
    <property type="molecule type" value="Genomic_DNA"/>
</dbReference>
<feature type="compositionally biased region" description="Low complexity" evidence="1">
    <location>
        <begin position="602"/>
        <end position="619"/>
    </location>
</feature>
<feature type="region of interest" description="Disordered" evidence="1">
    <location>
        <begin position="141"/>
        <end position="324"/>
    </location>
</feature>
<feature type="compositionally biased region" description="Basic and acidic residues" evidence="1">
    <location>
        <begin position="446"/>
        <end position="455"/>
    </location>
</feature>
<evidence type="ECO:0000313" key="2">
    <source>
        <dbReference type="EMBL" id="KAK7111611.1"/>
    </source>
</evidence>
<feature type="compositionally biased region" description="Polar residues" evidence="1">
    <location>
        <begin position="577"/>
        <end position="587"/>
    </location>
</feature>
<feature type="compositionally biased region" description="Basic and acidic residues" evidence="1">
    <location>
        <begin position="863"/>
        <end position="879"/>
    </location>
</feature>
<protein>
    <submittedName>
        <fullName evidence="2">Uncharacterized protein</fullName>
    </submittedName>
</protein>
<feature type="compositionally biased region" description="Polar residues" evidence="1">
    <location>
        <begin position="620"/>
        <end position="634"/>
    </location>
</feature>
<dbReference type="AlphaFoldDB" id="A0AAN9BSA8"/>
<sequence>MASDEEDDLAALRLAALATLKKKPEVVDDVQPIPQLTSSGHSLHKSNSPWAEDFSYDTVPFPESQPVPQFQPQTWDQPQVTHREYGQGSPTHYPQNNWRGRGGQGRFQRPYMRGRGGFPPNQRAPFVQNQQPFGHRGSFNRAPRPPFQPNQPFNPAQRPPFGQNPMQFAGAPPRGGGGGNLIVINTLPAEGEQPPGPFFPGQRMQLRGGPNHRGRGRGVRGGGKMGGGPDGNNPQGDSLSKPMLLRPQDKYCPTEDNTGQPAPEPAVVRRKKKDKFSRFDSSGSESDDESEEDSEEEQPAQRCQSMAADEDAADNSINNSYEEQLPKDIIEAEISISAVNTSQLDSDKETEEQELEELEEPVIENLGDEREEAEEESEAELNEESEAELNEEEEAKLLAPSPTRDSEVRSTSPHSPKTKRQSSVEKDPSPAREPSPAKDLSPTSQHSEHNEKSDGSDVESSSDNNSESGNESDTSSSGSSSGSQKGEESGSGSSSEAESEQEQAEIASVGEAQSLNQNSHSDSESETEMSIRRLPAKRKVSTSTRRSLSPKKPEVVLTPEEQARLDARRRKFETSQEVKVTGNTRTISLKGIVPKTTKKTRPTQSSTSVTSVKSGKPSVRTVQARTAEPKTSASDAHRKHARRKVSIERPPDKSSSGSEAENKSDSESEDEDEENSRAWRREANKNPTRRKTANIDQPLLGSGGGYHGNSYRGSSRNGGSSRRGYGASRDTRPEVHYSSSDDDENGRKLISVVVPRSSAGTRFASGPPRGDRDKVSTRKRTVSGGNETKSKRFPDREGSGSISVVISGDPSAPKRFRPESGSRVPIHARLGKGSKQKTDSRTRSRSSDRSNARPASRKQPRGGSDDEKGGNHNELDLRIRRIKKNNAAILKRQEEIQQDRELYG</sequence>
<organism evidence="2 3">
    <name type="scientific">Littorina saxatilis</name>
    <dbReference type="NCBI Taxonomy" id="31220"/>
    <lineage>
        <taxon>Eukaryota</taxon>
        <taxon>Metazoa</taxon>
        <taxon>Spiralia</taxon>
        <taxon>Lophotrochozoa</taxon>
        <taxon>Mollusca</taxon>
        <taxon>Gastropoda</taxon>
        <taxon>Caenogastropoda</taxon>
        <taxon>Littorinimorpha</taxon>
        <taxon>Littorinoidea</taxon>
        <taxon>Littorinidae</taxon>
        <taxon>Littorina</taxon>
    </lineage>
</organism>
<accession>A0AAN9BSA8</accession>
<feature type="compositionally biased region" description="Polar residues" evidence="1">
    <location>
        <begin position="88"/>
        <end position="98"/>
    </location>
</feature>
<proteinExistence type="predicted"/>
<feature type="compositionally biased region" description="Polar residues" evidence="1">
    <location>
        <begin position="66"/>
        <end position="80"/>
    </location>
</feature>
<feature type="compositionally biased region" description="Acidic residues" evidence="1">
    <location>
        <begin position="285"/>
        <end position="298"/>
    </location>
</feature>
<feature type="compositionally biased region" description="Gly residues" evidence="1">
    <location>
        <begin position="219"/>
        <end position="230"/>
    </location>
</feature>
<name>A0AAN9BSA8_9CAEN</name>
<feature type="compositionally biased region" description="Basic and acidic residues" evidence="1">
    <location>
        <begin position="891"/>
        <end position="904"/>
    </location>
</feature>
<feature type="compositionally biased region" description="Acidic residues" evidence="1">
    <location>
        <begin position="348"/>
        <end position="362"/>
    </location>
</feature>
<feature type="compositionally biased region" description="Polar residues" evidence="1">
    <location>
        <begin position="34"/>
        <end position="49"/>
    </location>
</feature>
<feature type="compositionally biased region" description="Low complexity" evidence="1">
    <location>
        <begin position="150"/>
        <end position="160"/>
    </location>
</feature>
<gene>
    <name evidence="2" type="ORF">V1264_011216</name>
</gene>
<dbReference type="Proteomes" id="UP001374579">
    <property type="component" value="Unassembled WGS sequence"/>
</dbReference>
<evidence type="ECO:0000256" key="1">
    <source>
        <dbReference type="SAM" id="MobiDB-lite"/>
    </source>
</evidence>
<feature type="compositionally biased region" description="Low complexity" evidence="1">
    <location>
        <begin position="799"/>
        <end position="808"/>
    </location>
</feature>
<feature type="compositionally biased region" description="Low complexity" evidence="1">
    <location>
        <begin position="708"/>
        <end position="728"/>
    </location>
</feature>
<keyword evidence="3" id="KW-1185">Reference proteome</keyword>
<feature type="compositionally biased region" description="Basic and acidic residues" evidence="1">
    <location>
        <begin position="561"/>
        <end position="576"/>
    </location>
</feature>
<feature type="compositionally biased region" description="Polar residues" evidence="1">
    <location>
        <begin position="511"/>
        <end position="520"/>
    </location>
</feature>
<reference evidence="2 3" key="1">
    <citation type="submission" date="2024-02" db="EMBL/GenBank/DDBJ databases">
        <title>Chromosome-scale genome assembly of the rough periwinkle Littorina saxatilis.</title>
        <authorList>
            <person name="De Jode A."/>
            <person name="Faria R."/>
            <person name="Formenti G."/>
            <person name="Sims Y."/>
            <person name="Smith T.P."/>
            <person name="Tracey A."/>
            <person name="Wood J.M.D."/>
            <person name="Zagrodzka Z.B."/>
            <person name="Johannesson K."/>
            <person name="Butlin R.K."/>
            <person name="Leder E.H."/>
        </authorList>
    </citation>
    <scope>NUCLEOTIDE SEQUENCE [LARGE SCALE GENOMIC DNA]</scope>
    <source>
        <strain evidence="2">Snail1</strain>
        <tissue evidence="2">Muscle</tissue>
    </source>
</reference>